<protein>
    <submittedName>
        <fullName evidence="3">Class I SAM-dependent methyltransferase</fullName>
    </submittedName>
</protein>
<dbReference type="RefSeq" id="WP_258422105.1">
    <property type="nucleotide sequence ID" value="NZ_JANSUY010000002.1"/>
</dbReference>
<evidence type="ECO:0000313" key="3">
    <source>
        <dbReference type="EMBL" id="MCR9014216.1"/>
    </source>
</evidence>
<dbReference type="SUPFAM" id="SSF53335">
    <property type="entry name" value="S-adenosyl-L-methionine-dependent methyltransferases"/>
    <property type="match status" value="1"/>
</dbReference>
<evidence type="ECO:0000259" key="2">
    <source>
        <dbReference type="Pfam" id="PF22013"/>
    </source>
</evidence>
<dbReference type="Proteomes" id="UP001142175">
    <property type="component" value="Unassembled WGS sequence"/>
</dbReference>
<dbReference type="InterPro" id="IPR029063">
    <property type="entry name" value="SAM-dependent_MTases_sf"/>
</dbReference>
<proteinExistence type="predicted"/>
<dbReference type="Gene3D" id="3.40.50.150">
    <property type="entry name" value="Vaccinia Virus protein VP39"/>
    <property type="match status" value="1"/>
</dbReference>
<sequence length="395" mass="44885">MAIENYTDALKKFVQDHQSEDPAQLLFAYSGKTDFDLKAAVQQIQSRQKAKHKLPSWSTNQDLLFPVSLSLEQASSEETARYKSALVKGKTMIDLTGGFGVDTFFLSENFQKAVYCERNGELAAIVKYNFDVLKPRKFEIVEGDSLAYFSKSGEVFDLTYVDPARRGEHNQKLYKLADCEPDIVGNWRLLQSKSIGIMIKASPMLDIKQALHEIPEIQKVWVISVKNEVKEVLLHWEKGKEAAERIINAVDLQFDGPKGFSFTYEEEESSESIFGDVGKFLIEPYASVLKAGAFRSFGKRFGLKKLHPNSHLYTCEDLPEKIPGRIFEVIQEISNPKKELKQLFPVGKVNVITRNYALSADELKKKYKLQDGGKEFLIGTRVGEKFGLFYCRTIF</sequence>
<feature type="domain" description="PG-1098 ferredoxin-like" evidence="2">
    <location>
        <begin position="280"/>
        <end position="323"/>
    </location>
</feature>
<evidence type="ECO:0000313" key="4">
    <source>
        <dbReference type="Proteomes" id="UP001142175"/>
    </source>
</evidence>
<dbReference type="Pfam" id="PF18096">
    <property type="entry name" value="Thump_like"/>
    <property type="match status" value="1"/>
</dbReference>
<keyword evidence="4" id="KW-1185">Reference proteome</keyword>
<reference evidence="3" key="1">
    <citation type="submission" date="2022-08" db="EMBL/GenBank/DDBJ databases">
        <authorList>
            <person name="Zhang D."/>
        </authorList>
    </citation>
    <scope>NUCLEOTIDE SEQUENCE</scope>
    <source>
        <strain evidence="3">XJ19-11</strain>
    </source>
</reference>
<comment type="caution">
    <text evidence="3">The sequence shown here is derived from an EMBL/GenBank/DDBJ whole genome shotgun (WGS) entry which is preliminary data.</text>
</comment>
<dbReference type="Pfam" id="PF22013">
    <property type="entry name" value="PG_1098_Fer"/>
    <property type="match status" value="1"/>
</dbReference>
<keyword evidence="3" id="KW-0808">Transferase</keyword>
<dbReference type="InterPro" id="IPR041497">
    <property type="entry name" value="Thump-like"/>
</dbReference>
<organism evidence="3 4">
    <name type="scientific">Aquiflexum gelatinilyticum</name>
    <dbReference type="NCBI Taxonomy" id="2961943"/>
    <lineage>
        <taxon>Bacteria</taxon>
        <taxon>Pseudomonadati</taxon>
        <taxon>Bacteroidota</taxon>
        <taxon>Cytophagia</taxon>
        <taxon>Cytophagales</taxon>
        <taxon>Cyclobacteriaceae</taxon>
        <taxon>Aquiflexum</taxon>
    </lineage>
</organism>
<dbReference type="InterPro" id="IPR054168">
    <property type="entry name" value="PG_1098_Fer"/>
</dbReference>
<evidence type="ECO:0000259" key="1">
    <source>
        <dbReference type="Pfam" id="PF18096"/>
    </source>
</evidence>
<dbReference type="GO" id="GO:0008168">
    <property type="term" value="F:methyltransferase activity"/>
    <property type="evidence" value="ECO:0007669"/>
    <property type="project" value="UniProtKB-KW"/>
</dbReference>
<dbReference type="AlphaFoldDB" id="A0A9X2P2A4"/>
<accession>A0A9X2P2A4</accession>
<keyword evidence="3" id="KW-0489">Methyltransferase</keyword>
<gene>
    <name evidence="3" type="ORF">NU887_04165</name>
</gene>
<dbReference type="EMBL" id="JANSUY010000002">
    <property type="protein sequence ID" value="MCR9014216.1"/>
    <property type="molecule type" value="Genomic_DNA"/>
</dbReference>
<feature type="domain" description="THUMP-like" evidence="1">
    <location>
        <begin position="324"/>
        <end position="385"/>
    </location>
</feature>
<name>A0A9X2P2A4_9BACT</name>
<dbReference type="Gene3D" id="1.10.10.1110">
    <property type="entry name" value="Methyltransferase PG1098, N-terminal domain"/>
    <property type="match status" value="1"/>
</dbReference>
<dbReference type="GO" id="GO:0032259">
    <property type="term" value="P:methylation"/>
    <property type="evidence" value="ECO:0007669"/>
    <property type="project" value="UniProtKB-KW"/>
</dbReference>